<protein>
    <submittedName>
        <fullName evidence="5">DNA polymerase III subunit epsilon</fullName>
    </submittedName>
</protein>
<feature type="domain" description="Exonuclease" evidence="4">
    <location>
        <begin position="40"/>
        <end position="210"/>
    </location>
</feature>
<proteinExistence type="predicted"/>
<dbReference type="CDD" id="cd06127">
    <property type="entry name" value="DEDDh"/>
    <property type="match status" value="1"/>
</dbReference>
<reference evidence="5 6" key="1">
    <citation type="submission" date="2017-04" db="EMBL/GenBank/DDBJ databases">
        <title>Presence of VIM-2 positive Pseudomonas species in chickens and their surrounding environment.</title>
        <authorList>
            <person name="Zhang R."/>
        </authorList>
    </citation>
    <scope>NUCLEOTIDE SEQUENCE [LARGE SCALE GENOMIC DNA]</scope>
    <source>
        <strain evidence="5 6">DZ-C18</strain>
    </source>
</reference>
<name>A0A1X0ZWU2_PSEPU</name>
<dbReference type="InterPro" id="IPR013520">
    <property type="entry name" value="Ribonucl_H"/>
</dbReference>
<dbReference type="Proteomes" id="UP000193675">
    <property type="component" value="Unassembled WGS sequence"/>
</dbReference>
<organism evidence="5 6">
    <name type="scientific">Pseudomonas putida</name>
    <name type="common">Arthrobacter siderocapsulatus</name>
    <dbReference type="NCBI Taxonomy" id="303"/>
    <lineage>
        <taxon>Bacteria</taxon>
        <taxon>Pseudomonadati</taxon>
        <taxon>Pseudomonadota</taxon>
        <taxon>Gammaproteobacteria</taxon>
        <taxon>Pseudomonadales</taxon>
        <taxon>Pseudomonadaceae</taxon>
        <taxon>Pseudomonas</taxon>
    </lineage>
</organism>
<dbReference type="RefSeq" id="WP_084856274.1">
    <property type="nucleotide sequence ID" value="NZ_JAOTEI010000007.1"/>
</dbReference>
<keyword evidence="1" id="KW-0540">Nuclease</keyword>
<evidence type="ECO:0000259" key="4">
    <source>
        <dbReference type="SMART" id="SM00479"/>
    </source>
</evidence>
<evidence type="ECO:0000313" key="5">
    <source>
        <dbReference type="EMBL" id="ORL64319.1"/>
    </source>
</evidence>
<dbReference type="Pfam" id="PF00929">
    <property type="entry name" value="RNase_T"/>
    <property type="match status" value="1"/>
</dbReference>
<dbReference type="Gene3D" id="3.30.420.10">
    <property type="entry name" value="Ribonuclease H-like superfamily/Ribonuclease H"/>
    <property type="match status" value="1"/>
</dbReference>
<dbReference type="GO" id="GO:0005829">
    <property type="term" value="C:cytosol"/>
    <property type="evidence" value="ECO:0007669"/>
    <property type="project" value="TreeGrafter"/>
</dbReference>
<evidence type="ECO:0000256" key="3">
    <source>
        <dbReference type="ARBA" id="ARBA00022839"/>
    </source>
</evidence>
<dbReference type="AlphaFoldDB" id="A0A1X0ZWU2"/>
<comment type="caution">
    <text evidence="5">The sequence shown here is derived from an EMBL/GenBank/DDBJ whole genome shotgun (WGS) entry which is preliminary data.</text>
</comment>
<dbReference type="GO" id="GO:0003676">
    <property type="term" value="F:nucleic acid binding"/>
    <property type="evidence" value="ECO:0007669"/>
    <property type="project" value="InterPro"/>
</dbReference>
<evidence type="ECO:0000256" key="2">
    <source>
        <dbReference type="ARBA" id="ARBA00022801"/>
    </source>
</evidence>
<keyword evidence="3" id="KW-0269">Exonuclease</keyword>
<dbReference type="OrthoDB" id="5497329at2"/>
<gene>
    <name evidence="5" type="ORF">B7H17_11995</name>
</gene>
<dbReference type="InterPro" id="IPR036397">
    <property type="entry name" value="RNaseH_sf"/>
</dbReference>
<accession>A0A1X0ZWU2</accession>
<dbReference type="EMBL" id="NBWC01000014">
    <property type="protein sequence ID" value="ORL64319.1"/>
    <property type="molecule type" value="Genomic_DNA"/>
</dbReference>
<evidence type="ECO:0000313" key="6">
    <source>
        <dbReference type="Proteomes" id="UP000193675"/>
    </source>
</evidence>
<dbReference type="SMART" id="SM00479">
    <property type="entry name" value="EXOIII"/>
    <property type="match status" value="1"/>
</dbReference>
<evidence type="ECO:0000256" key="1">
    <source>
        <dbReference type="ARBA" id="ARBA00022722"/>
    </source>
</evidence>
<sequence length="236" mass="26449">MNLLAWLRPALPELDNTLRQRLARLPKAPTLGVSSLREQRWVVLDLETSGLNVNRDQVLSIGAVAIEDGAIDLGQQFERTLHRPAQKTNASVLIHGLGPSALAAGCDPAHALLDLLEFIGDSPVLAFHAPFDQRMLARALKDSLGYRLQHPFFDMAELAPMLNPDTVLREASLDDWIARFGLQVEERHHASADAQVTAELALILFSQARRQQLDSPLQLNLRLQQWRRRKAHQYSL</sequence>
<dbReference type="GO" id="GO:0006259">
    <property type="term" value="P:DNA metabolic process"/>
    <property type="evidence" value="ECO:0007669"/>
    <property type="project" value="UniProtKB-ARBA"/>
</dbReference>
<dbReference type="PANTHER" id="PTHR30231">
    <property type="entry name" value="DNA POLYMERASE III SUBUNIT EPSILON"/>
    <property type="match status" value="1"/>
</dbReference>
<dbReference type="PANTHER" id="PTHR30231:SF4">
    <property type="entry name" value="PROTEIN NEN2"/>
    <property type="match status" value="1"/>
</dbReference>
<dbReference type="SUPFAM" id="SSF53098">
    <property type="entry name" value="Ribonuclease H-like"/>
    <property type="match status" value="1"/>
</dbReference>
<dbReference type="GO" id="GO:0008408">
    <property type="term" value="F:3'-5' exonuclease activity"/>
    <property type="evidence" value="ECO:0007669"/>
    <property type="project" value="TreeGrafter"/>
</dbReference>
<keyword evidence="2" id="KW-0378">Hydrolase</keyword>
<dbReference type="InterPro" id="IPR012337">
    <property type="entry name" value="RNaseH-like_sf"/>
</dbReference>